<dbReference type="EMBL" id="LKCW01000147">
    <property type="protein sequence ID" value="KPM37991.1"/>
    <property type="molecule type" value="Genomic_DNA"/>
</dbReference>
<accession>A0A0P7BB17</accession>
<comment type="similarity">
    <text evidence="2 10">Belongs to the Mediator complex subunit 7 family.</text>
</comment>
<evidence type="ECO:0000313" key="12">
    <source>
        <dbReference type="EMBL" id="KPM37991.1"/>
    </source>
</evidence>
<dbReference type="GO" id="GO:0016592">
    <property type="term" value="C:mediator complex"/>
    <property type="evidence" value="ECO:0007669"/>
    <property type="project" value="InterPro"/>
</dbReference>
<evidence type="ECO:0000256" key="2">
    <source>
        <dbReference type="ARBA" id="ARBA00009994"/>
    </source>
</evidence>
<proteinExistence type="inferred from homology"/>
<dbReference type="Pfam" id="PF05983">
    <property type="entry name" value="Med7"/>
    <property type="match status" value="1"/>
</dbReference>
<evidence type="ECO:0000256" key="3">
    <source>
        <dbReference type="ARBA" id="ARBA00011837"/>
    </source>
</evidence>
<dbReference type="Proteomes" id="UP000050424">
    <property type="component" value="Unassembled WGS sequence"/>
</dbReference>
<evidence type="ECO:0000256" key="6">
    <source>
        <dbReference type="ARBA" id="ARBA00023159"/>
    </source>
</evidence>
<dbReference type="STRING" id="78410.A0A0P7BB17"/>
<gene>
    <name evidence="12" type="ORF">AK830_g8573</name>
</gene>
<evidence type="ECO:0000256" key="9">
    <source>
        <dbReference type="ARBA" id="ARBA00025687"/>
    </source>
</evidence>
<dbReference type="SUPFAM" id="SSF140718">
    <property type="entry name" value="Mediator hinge subcomplex-like"/>
    <property type="match status" value="1"/>
</dbReference>
<feature type="region of interest" description="Disordered" evidence="11">
    <location>
        <begin position="1"/>
        <end position="20"/>
    </location>
</feature>
<dbReference type="GO" id="GO:0006357">
    <property type="term" value="P:regulation of transcription by RNA polymerase II"/>
    <property type="evidence" value="ECO:0007669"/>
    <property type="project" value="InterPro"/>
</dbReference>
<evidence type="ECO:0000256" key="7">
    <source>
        <dbReference type="ARBA" id="ARBA00023163"/>
    </source>
</evidence>
<sequence>MAEQPESNTLASTFPNPPSFWRDFTADKLARLEELKATHAQQHGGDPTTTRIPNLPDELINLQPPLEPADGRWRVFGDQYMLDDKLPTLEEQGIANLPSTTPTDSRDVKHFDRALELKRLAKSLLLNFLELSGTLSRNASHAEGKVQDLRTLFINFHHILNEYRPHQARESAIAMMQEHLDRTRTETMAIRTQVDKARRVLDGLGSLSIPEVPKALGDVDDGDWEAAALERESDAWAVTDALFA</sequence>
<comment type="function">
    <text evidence="9">Component of the Mediator complex, a coactivator involved in the regulated transcription of nearly all RNA polymerase II-dependent genes. Mediator functions as a bridge to convey information from gene-specific regulatory proteins to the basal RNA polymerase II transcription machinery. Mediator is recruited to promoters by direct interactions with regulatory proteins and serves as a scaffold for the assembly of a functional preinitiation complex with RNA polymerase II and the general transcription factors.</text>
</comment>
<dbReference type="Gene3D" id="6.10.140.200">
    <property type="match status" value="1"/>
</dbReference>
<evidence type="ECO:0000256" key="5">
    <source>
        <dbReference type="ARBA" id="ARBA00023015"/>
    </source>
</evidence>
<dbReference type="GO" id="GO:0070847">
    <property type="term" value="C:core mediator complex"/>
    <property type="evidence" value="ECO:0007669"/>
    <property type="project" value="TreeGrafter"/>
</dbReference>
<keyword evidence="8 10" id="KW-0539">Nucleus</keyword>
<comment type="caution">
    <text evidence="12">The sequence shown here is derived from an EMBL/GenBank/DDBJ whole genome shotgun (WGS) entry which is preliminary data.</text>
</comment>
<dbReference type="AlphaFoldDB" id="A0A0P7BB17"/>
<dbReference type="Gene3D" id="6.10.140.1520">
    <property type="match status" value="1"/>
</dbReference>
<dbReference type="InterPro" id="IPR037212">
    <property type="entry name" value="Med7/Med21-like"/>
</dbReference>
<comment type="subcellular location">
    <subcellularLocation>
        <location evidence="1 10">Nucleus</location>
    </subcellularLocation>
</comment>
<dbReference type="GO" id="GO:0003712">
    <property type="term" value="F:transcription coregulator activity"/>
    <property type="evidence" value="ECO:0007669"/>
    <property type="project" value="InterPro"/>
</dbReference>
<comment type="subunit">
    <text evidence="3 10">Component of the Mediator complex.</text>
</comment>
<evidence type="ECO:0000256" key="4">
    <source>
        <dbReference type="ARBA" id="ARBA00020631"/>
    </source>
</evidence>
<evidence type="ECO:0000256" key="10">
    <source>
        <dbReference type="RuleBase" id="RU364060"/>
    </source>
</evidence>
<dbReference type="InterPro" id="IPR044888">
    <property type="entry name" value="Mediatior_Med7_sf"/>
</dbReference>
<keyword evidence="13" id="KW-1185">Reference proteome</keyword>
<reference evidence="12 13" key="1">
    <citation type="submission" date="2015-09" db="EMBL/GenBank/DDBJ databases">
        <title>Draft genome of a European isolate of the apple canker pathogen Neonectria ditissima.</title>
        <authorList>
            <person name="Gomez-Cortecero A."/>
            <person name="Harrison R.J."/>
            <person name="Armitage A.D."/>
        </authorList>
    </citation>
    <scope>NUCLEOTIDE SEQUENCE [LARGE SCALE GENOMIC DNA]</scope>
    <source>
        <strain evidence="12 13">R09/05</strain>
    </source>
</reference>
<evidence type="ECO:0000256" key="8">
    <source>
        <dbReference type="ARBA" id="ARBA00023242"/>
    </source>
</evidence>
<dbReference type="PANTHER" id="PTHR21428">
    <property type="entry name" value="MEDIATOR OF RNA POLYMERASE II TRANSCRIPTION SUBUNIT 7"/>
    <property type="match status" value="1"/>
</dbReference>
<dbReference type="OrthoDB" id="10253553at2759"/>
<evidence type="ECO:0000256" key="1">
    <source>
        <dbReference type="ARBA" id="ARBA00004123"/>
    </source>
</evidence>
<evidence type="ECO:0000256" key="11">
    <source>
        <dbReference type="SAM" id="MobiDB-lite"/>
    </source>
</evidence>
<name>A0A0P7BB17_9HYPO</name>
<feature type="compositionally biased region" description="Polar residues" evidence="11">
    <location>
        <begin position="1"/>
        <end position="14"/>
    </location>
</feature>
<dbReference type="InterPro" id="IPR009244">
    <property type="entry name" value="Mediatior_Med7"/>
</dbReference>
<keyword evidence="6 10" id="KW-0010">Activator</keyword>
<keyword evidence="5 10" id="KW-0805">Transcription regulation</keyword>
<dbReference type="PANTHER" id="PTHR21428:SF11">
    <property type="entry name" value="MEDIATOR OF RNA POLYMERASE II TRANSCRIPTION SUBUNIT 7"/>
    <property type="match status" value="1"/>
</dbReference>
<evidence type="ECO:0000313" key="13">
    <source>
        <dbReference type="Proteomes" id="UP000050424"/>
    </source>
</evidence>
<protein>
    <recommendedName>
        <fullName evidence="4 10">Mediator of RNA polymerase II transcription subunit 7</fullName>
    </recommendedName>
</protein>
<keyword evidence="7 10" id="KW-0804">Transcription</keyword>
<organism evidence="12 13">
    <name type="scientific">Neonectria ditissima</name>
    <dbReference type="NCBI Taxonomy" id="78410"/>
    <lineage>
        <taxon>Eukaryota</taxon>
        <taxon>Fungi</taxon>
        <taxon>Dikarya</taxon>
        <taxon>Ascomycota</taxon>
        <taxon>Pezizomycotina</taxon>
        <taxon>Sordariomycetes</taxon>
        <taxon>Hypocreomycetidae</taxon>
        <taxon>Hypocreales</taxon>
        <taxon>Nectriaceae</taxon>
        <taxon>Neonectria</taxon>
    </lineage>
</organism>